<evidence type="ECO:0000313" key="3">
    <source>
        <dbReference type="EMBL" id="SFC79934.1"/>
    </source>
</evidence>
<dbReference type="Pfam" id="PF00480">
    <property type="entry name" value="ROK"/>
    <property type="match status" value="1"/>
</dbReference>
<accession>A0A1I1M3J0</accession>
<feature type="domain" description="HTH marR-type" evidence="2">
    <location>
        <begin position="11"/>
        <end position="56"/>
    </location>
</feature>
<dbReference type="GO" id="GO:0003700">
    <property type="term" value="F:DNA-binding transcription factor activity"/>
    <property type="evidence" value="ECO:0007669"/>
    <property type="project" value="InterPro"/>
</dbReference>
<dbReference type="InterPro" id="IPR036388">
    <property type="entry name" value="WH-like_DNA-bd_sf"/>
</dbReference>
<dbReference type="GO" id="GO:0016301">
    <property type="term" value="F:kinase activity"/>
    <property type="evidence" value="ECO:0007669"/>
    <property type="project" value="UniProtKB-KW"/>
</dbReference>
<dbReference type="InterPro" id="IPR000600">
    <property type="entry name" value="ROK"/>
</dbReference>
<dbReference type="SUPFAM" id="SSF46785">
    <property type="entry name" value="Winged helix' DNA-binding domain"/>
    <property type="match status" value="1"/>
</dbReference>
<keyword evidence="4" id="KW-1185">Reference proteome</keyword>
<dbReference type="PANTHER" id="PTHR18964:SF149">
    <property type="entry name" value="BIFUNCTIONAL UDP-N-ACETYLGLUCOSAMINE 2-EPIMERASE_N-ACETYLMANNOSAMINE KINASE"/>
    <property type="match status" value="1"/>
</dbReference>
<organism evidence="3 4">
    <name type="scientific">Tropicimonas isoalkanivorans</name>
    <dbReference type="NCBI Taxonomy" id="441112"/>
    <lineage>
        <taxon>Bacteria</taxon>
        <taxon>Pseudomonadati</taxon>
        <taxon>Pseudomonadota</taxon>
        <taxon>Alphaproteobacteria</taxon>
        <taxon>Rhodobacterales</taxon>
        <taxon>Roseobacteraceae</taxon>
        <taxon>Tropicimonas</taxon>
    </lineage>
</organism>
<evidence type="ECO:0000313" key="4">
    <source>
        <dbReference type="Proteomes" id="UP000198728"/>
    </source>
</evidence>
<protein>
    <submittedName>
        <fullName evidence="3">Sugar kinase of the NBD/HSP70 family, may contain an N-terminal HTH domain</fullName>
    </submittedName>
</protein>
<evidence type="ECO:0000256" key="1">
    <source>
        <dbReference type="ARBA" id="ARBA00006479"/>
    </source>
</evidence>
<reference evidence="3 4" key="1">
    <citation type="submission" date="2016-10" db="EMBL/GenBank/DDBJ databases">
        <authorList>
            <person name="de Groot N.N."/>
        </authorList>
    </citation>
    <scope>NUCLEOTIDE SEQUENCE [LARGE SCALE GENOMIC DNA]</scope>
    <source>
        <strain evidence="3 4">DSM 19548</strain>
    </source>
</reference>
<proteinExistence type="inferred from homology"/>
<evidence type="ECO:0000259" key="2">
    <source>
        <dbReference type="Pfam" id="PF12802"/>
    </source>
</evidence>
<dbReference type="RefSeq" id="WP_093361518.1">
    <property type="nucleotide sequence ID" value="NZ_FOLG01000009.1"/>
</dbReference>
<keyword evidence="3" id="KW-0418">Kinase</keyword>
<dbReference type="OrthoDB" id="9810372at2"/>
<dbReference type="Pfam" id="PF12802">
    <property type="entry name" value="MarR_2"/>
    <property type="match status" value="1"/>
</dbReference>
<dbReference type="AlphaFoldDB" id="A0A1I1M3J0"/>
<dbReference type="Gene3D" id="3.30.420.40">
    <property type="match status" value="2"/>
</dbReference>
<dbReference type="SUPFAM" id="SSF53067">
    <property type="entry name" value="Actin-like ATPase domain"/>
    <property type="match status" value="1"/>
</dbReference>
<dbReference type="InterPro" id="IPR036390">
    <property type="entry name" value="WH_DNA-bd_sf"/>
</dbReference>
<dbReference type="Proteomes" id="UP000198728">
    <property type="component" value="Unassembled WGS sequence"/>
</dbReference>
<dbReference type="Gene3D" id="1.10.10.10">
    <property type="entry name" value="Winged helix-like DNA-binding domain superfamily/Winged helix DNA-binding domain"/>
    <property type="match status" value="1"/>
</dbReference>
<sequence length="387" mass="41330">MATPTAVRQINEARALARLANQGPMSRADLARDLGLTRSTASSIVASLLEAGSVLETNEPDPDRANKTGRPAIFLRLNPDHAVFLGAELGARCVRLCALDFRGEMRELRERHVEISSPEPTVMVQMLAEMVDDFVASLTDRSVVRGMNVSVPGVVNLAGEVLRAPPLGWKHVPLKDMLSDRLAPLPVMTLMNDADAFAAAALEIHGGRSLRDAVLMLMEDGVGGCILSDGQILKGSQGFAGEIGHMPIGGTGFCNITGIDGAFENYTARRAILARFREQGGEADRLGDFLTRLQNGDTVALAVVQEWAAYLGKGMALLTTLLNPTSIILGGRVSLLFPYGQSECLASLQRRLLPETTLPSIELSKIGPEGTAIGAALMLHNETFALP</sequence>
<dbReference type="CDD" id="cd00090">
    <property type="entry name" value="HTH_ARSR"/>
    <property type="match status" value="1"/>
</dbReference>
<dbReference type="STRING" id="441112.SAMN04488094_109142"/>
<keyword evidence="3" id="KW-0808">Transferase</keyword>
<dbReference type="InterPro" id="IPR000835">
    <property type="entry name" value="HTH_MarR-typ"/>
</dbReference>
<dbReference type="InterPro" id="IPR043129">
    <property type="entry name" value="ATPase_NBD"/>
</dbReference>
<dbReference type="InterPro" id="IPR011991">
    <property type="entry name" value="ArsR-like_HTH"/>
</dbReference>
<gene>
    <name evidence="3" type="ORF">SAMN04488094_109142</name>
</gene>
<name>A0A1I1M3J0_9RHOB</name>
<comment type="similarity">
    <text evidence="1">Belongs to the ROK (NagC/XylR) family.</text>
</comment>
<dbReference type="EMBL" id="FOLG01000009">
    <property type="protein sequence ID" value="SFC79934.1"/>
    <property type="molecule type" value="Genomic_DNA"/>
</dbReference>
<dbReference type="PANTHER" id="PTHR18964">
    <property type="entry name" value="ROK (REPRESSOR, ORF, KINASE) FAMILY"/>
    <property type="match status" value="1"/>
</dbReference>